<evidence type="ECO:0000313" key="3">
    <source>
        <dbReference type="WBParaSite" id="Hba_07266"/>
    </source>
</evidence>
<sequence length="86" mass="9504">MSLLSTLLCILLVTAYSMGDSETRVKRQWGGPWGGGYGGGWGGPGYGGGWGGPGFGGWGWHPPYWHRPPPMFHRTVIVHHYHPWRS</sequence>
<dbReference type="Proteomes" id="UP000095283">
    <property type="component" value="Unplaced"/>
</dbReference>
<dbReference type="WBParaSite" id="Hba_07266">
    <property type="protein sequence ID" value="Hba_07266"/>
    <property type="gene ID" value="Hba_07266"/>
</dbReference>
<keyword evidence="1" id="KW-0732">Signal</keyword>
<name>A0A1I7WQ97_HETBA</name>
<organism evidence="2 3">
    <name type="scientific">Heterorhabditis bacteriophora</name>
    <name type="common">Entomopathogenic nematode worm</name>
    <dbReference type="NCBI Taxonomy" id="37862"/>
    <lineage>
        <taxon>Eukaryota</taxon>
        <taxon>Metazoa</taxon>
        <taxon>Ecdysozoa</taxon>
        <taxon>Nematoda</taxon>
        <taxon>Chromadorea</taxon>
        <taxon>Rhabditida</taxon>
        <taxon>Rhabditina</taxon>
        <taxon>Rhabditomorpha</taxon>
        <taxon>Strongyloidea</taxon>
        <taxon>Heterorhabditidae</taxon>
        <taxon>Heterorhabditis</taxon>
    </lineage>
</organism>
<accession>A0A1I7WQ97</accession>
<feature type="signal peptide" evidence="1">
    <location>
        <begin position="1"/>
        <end position="19"/>
    </location>
</feature>
<keyword evidence="2" id="KW-1185">Reference proteome</keyword>
<evidence type="ECO:0000256" key="1">
    <source>
        <dbReference type="SAM" id="SignalP"/>
    </source>
</evidence>
<feature type="chain" id="PRO_5009310743" evidence="1">
    <location>
        <begin position="20"/>
        <end position="86"/>
    </location>
</feature>
<reference evidence="3" key="1">
    <citation type="submission" date="2016-11" db="UniProtKB">
        <authorList>
            <consortium name="WormBaseParasite"/>
        </authorList>
    </citation>
    <scope>IDENTIFICATION</scope>
</reference>
<protein>
    <submittedName>
        <fullName evidence="3">Uncharacterized protein</fullName>
    </submittedName>
</protein>
<proteinExistence type="predicted"/>
<evidence type="ECO:0000313" key="2">
    <source>
        <dbReference type="Proteomes" id="UP000095283"/>
    </source>
</evidence>
<dbReference type="AlphaFoldDB" id="A0A1I7WQ97"/>